<evidence type="ECO:0000256" key="2">
    <source>
        <dbReference type="ARBA" id="ARBA00010101"/>
    </source>
</evidence>
<dbReference type="GO" id="GO:0006646">
    <property type="term" value="P:phosphatidylethanolamine biosynthetic process"/>
    <property type="evidence" value="ECO:0007669"/>
    <property type="project" value="UniProtKB-UniPathway"/>
</dbReference>
<keyword evidence="3" id="KW-0444">Lipid biosynthesis</keyword>
<dbReference type="PANTHER" id="PTHR45780">
    <property type="entry name" value="ETHANOLAMINE-PHOSPHATE CYTIDYLYLTRANSFERASE"/>
    <property type="match status" value="1"/>
</dbReference>
<keyword evidence="14" id="KW-1185">Reference proteome</keyword>
<evidence type="ECO:0000256" key="1">
    <source>
        <dbReference type="ARBA" id="ARBA00005189"/>
    </source>
</evidence>
<feature type="domain" description="Cytidyltransferase-like" evidence="12">
    <location>
        <begin position="222"/>
        <end position="336"/>
    </location>
</feature>
<dbReference type="STRING" id="72359.L7JR87"/>
<keyword evidence="5 13" id="KW-0548">Nucleotidyltransferase</keyword>
<accession>L7JR87</accession>
<evidence type="ECO:0000256" key="6">
    <source>
        <dbReference type="ARBA" id="ARBA00023098"/>
    </source>
</evidence>
<dbReference type="GO" id="GO:0004306">
    <property type="term" value="F:ethanolamine-phosphate cytidylyltransferase activity"/>
    <property type="evidence" value="ECO:0007669"/>
    <property type="project" value="UniProtKB-EC"/>
</dbReference>
<keyword evidence="8" id="KW-1208">Phospholipid metabolism</keyword>
<dbReference type="Pfam" id="PF01467">
    <property type="entry name" value="CTP_transf_like"/>
    <property type="match status" value="2"/>
</dbReference>
<evidence type="ECO:0000256" key="7">
    <source>
        <dbReference type="ARBA" id="ARBA00023209"/>
    </source>
</evidence>
<evidence type="ECO:0000313" key="14">
    <source>
        <dbReference type="Proteomes" id="UP000011185"/>
    </source>
</evidence>
<comment type="similarity">
    <text evidence="2">Belongs to the cytidylyltransferase family.</text>
</comment>
<protein>
    <recommendedName>
        <fullName evidence="10">ethanolamine-phosphate cytidylyltransferase</fullName>
        <ecNumber evidence="10">2.7.7.14</ecNumber>
    </recommendedName>
    <alternativeName>
        <fullName evidence="11">CTP:phosphoethanolamine cytidylyltransferase</fullName>
    </alternativeName>
</protein>
<gene>
    <name evidence="13" type="ORF">THOM_3150</name>
</gene>
<evidence type="ECO:0000256" key="10">
    <source>
        <dbReference type="ARBA" id="ARBA00024221"/>
    </source>
</evidence>
<keyword evidence="4 13" id="KW-0808">Transferase</keyword>
<dbReference type="InterPro" id="IPR004821">
    <property type="entry name" value="Cyt_trans-like"/>
</dbReference>
<dbReference type="FunCoup" id="L7JR87">
    <property type="interactions" value="101"/>
</dbReference>
<keyword evidence="7" id="KW-0594">Phospholipid biosynthesis</keyword>
<dbReference type="NCBIfam" id="TIGR00125">
    <property type="entry name" value="cyt_tran_rel"/>
    <property type="match status" value="2"/>
</dbReference>
<dbReference type="InterPro" id="IPR044608">
    <property type="entry name" value="Ect1/PCYT2"/>
</dbReference>
<dbReference type="SUPFAM" id="SSF52374">
    <property type="entry name" value="Nucleotidylyl transferase"/>
    <property type="match status" value="2"/>
</dbReference>
<dbReference type="PANTHER" id="PTHR45780:SF2">
    <property type="entry name" value="ETHANOLAMINE-PHOSPHATE CYTIDYLYLTRANSFERASE"/>
    <property type="match status" value="1"/>
</dbReference>
<dbReference type="GO" id="GO:0005737">
    <property type="term" value="C:cytoplasm"/>
    <property type="evidence" value="ECO:0007669"/>
    <property type="project" value="TreeGrafter"/>
</dbReference>
<comment type="pathway">
    <text evidence="9">Phospholipid metabolism; phosphatidylethanolamine biosynthesis; phosphatidylethanolamine from ethanolamine: step 2/3.</text>
</comment>
<organism evidence="13 14">
    <name type="scientific">Trachipleistophora hominis</name>
    <name type="common">Microsporidian parasite</name>
    <dbReference type="NCBI Taxonomy" id="72359"/>
    <lineage>
        <taxon>Eukaryota</taxon>
        <taxon>Fungi</taxon>
        <taxon>Fungi incertae sedis</taxon>
        <taxon>Microsporidia</taxon>
        <taxon>Pleistophoridae</taxon>
        <taxon>Trachipleistophora</taxon>
    </lineage>
</organism>
<name>L7JR87_TRAHO</name>
<reference evidence="13 14" key="1">
    <citation type="journal article" date="2012" name="PLoS Pathog.">
        <title>The genome of the obligate intracellular parasite Trachipleistophora hominis: new insights into microsporidian genome dynamics and reductive evolution.</title>
        <authorList>
            <person name="Heinz E."/>
            <person name="Williams T.A."/>
            <person name="Nakjang S."/>
            <person name="Noel C.J."/>
            <person name="Swan D.C."/>
            <person name="Goldberg A.V."/>
            <person name="Harris S.R."/>
            <person name="Weinmaier T."/>
            <person name="Markert S."/>
            <person name="Becher D."/>
            <person name="Bernhardt J."/>
            <person name="Dagan T."/>
            <person name="Hacker C."/>
            <person name="Lucocq J.M."/>
            <person name="Schweder T."/>
            <person name="Rattei T."/>
            <person name="Hall N."/>
            <person name="Hirt R.P."/>
            <person name="Embley T.M."/>
        </authorList>
    </citation>
    <scope>NUCLEOTIDE SEQUENCE [LARGE SCALE GENOMIC DNA]</scope>
</reference>
<dbReference type="VEuPathDB" id="MicrosporidiaDB:THOM_3150"/>
<dbReference type="InterPro" id="IPR014729">
    <property type="entry name" value="Rossmann-like_a/b/a_fold"/>
</dbReference>
<proteinExistence type="inferred from homology"/>
<dbReference type="EMBL" id="JH994096">
    <property type="protein sequence ID" value="ELQ73954.1"/>
    <property type="molecule type" value="Genomic_DNA"/>
</dbReference>
<evidence type="ECO:0000256" key="4">
    <source>
        <dbReference type="ARBA" id="ARBA00022679"/>
    </source>
</evidence>
<keyword evidence="6" id="KW-0443">Lipid metabolism</keyword>
<evidence type="ECO:0000256" key="3">
    <source>
        <dbReference type="ARBA" id="ARBA00022516"/>
    </source>
</evidence>
<evidence type="ECO:0000256" key="11">
    <source>
        <dbReference type="ARBA" id="ARBA00031473"/>
    </source>
</evidence>
<evidence type="ECO:0000256" key="9">
    <source>
        <dbReference type="ARBA" id="ARBA00024191"/>
    </source>
</evidence>
<dbReference type="OrthoDB" id="40021at2759"/>
<evidence type="ECO:0000259" key="12">
    <source>
        <dbReference type="Pfam" id="PF01467"/>
    </source>
</evidence>
<dbReference type="Proteomes" id="UP000011185">
    <property type="component" value="Unassembled WGS sequence"/>
</dbReference>
<evidence type="ECO:0000256" key="5">
    <source>
        <dbReference type="ARBA" id="ARBA00022695"/>
    </source>
</evidence>
<feature type="domain" description="Cytidyltransferase-like" evidence="12">
    <location>
        <begin position="26"/>
        <end position="147"/>
    </location>
</feature>
<dbReference type="HOGENOM" id="CLU_031246_2_2_1"/>
<comment type="pathway">
    <text evidence="1">Lipid metabolism.</text>
</comment>
<evidence type="ECO:0000256" key="8">
    <source>
        <dbReference type="ARBA" id="ARBA00023264"/>
    </source>
</evidence>
<evidence type="ECO:0000313" key="13">
    <source>
        <dbReference type="EMBL" id="ELQ73954.1"/>
    </source>
</evidence>
<dbReference type="Gene3D" id="3.40.50.620">
    <property type="entry name" value="HUPs"/>
    <property type="match status" value="2"/>
</dbReference>
<sequence>MPCRADFFLRVIIENNRCPATMAKIWTDGCFDLFHFGHSNVLRQARELGSYLVVGVHSLEEINHNKGLPVMNDDERYFIVESCRWVDEVYFDAPFITSCDLVLSMGVDLVVHGNDSIESADGVDCYGEAKARGIFRTVDRTLHVSTTGLVGRMLLRRRSNGNGKRNDTENEITYESAASTVAQSNSSFRTGVDDENNRQAYLRGLLDKFSIPEHKIHGKVVYVDGTFDLFHAGHASILKKCKENGWYTVVGLFNQSVSYKLKRMNPIMSSVERELCVSACRYVNKIIRNAPLVPDKEFIKQYGIDIIVCGANDTSLENYHLVRDLVELKIVGSDFPELTSTAIVQRIIGNYYGYQERNNKRR</sequence>
<dbReference type="OMA" id="FESNNWV"/>
<dbReference type="EC" id="2.7.7.14" evidence="10"/>
<dbReference type="AlphaFoldDB" id="L7JR87"/>
<dbReference type="UniPathway" id="UPA00558">
    <property type="reaction ID" value="UER00742"/>
</dbReference>
<dbReference type="InParanoid" id="L7JR87"/>